<dbReference type="KEGG" id="tpol:Mal48_07180"/>
<protein>
    <submittedName>
        <fullName evidence="2">Uncharacterized protein</fullName>
    </submittedName>
</protein>
<evidence type="ECO:0000256" key="1">
    <source>
        <dbReference type="SAM" id="MobiDB-lite"/>
    </source>
</evidence>
<dbReference type="EMBL" id="CP036267">
    <property type="protein sequence ID" value="QDT31484.1"/>
    <property type="molecule type" value="Genomic_DNA"/>
</dbReference>
<name>A0A517QIN5_9PLAN</name>
<organism evidence="2 3">
    <name type="scientific">Thalassoglobus polymorphus</name>
    <dbReference type="NCBI Taxonomy" id="2527994"/>
    <lineage>
        <taxon>Bacteria</taxon>
        <taxon>Pseudomonadati</taxon>
        <taxon>Planctomycetota</taxon>
        <taxon>Planctomycetia</taxon>
        <taxon>Planctomycetales</taxon>
        <taxon>Planctomycetaceae</taxon>
        <taxon>Thalassoglobus</taxon>
    </lineage>
</organism>
<dbReference type="AlphaFoldDB" id="A0A517QIN5"/>
<dbReference type="Proteomes" id="UP000315724">
    <property type="component" value="Chromosome"/>
</dbReference>
<reference evidence="2 3" key="1">
    <citation type="submission" date="2019-02" db="EMBL/GenBank/DDBJ databases">
        <title>Deep-cultivation of Planctomycetes and their phenomic and genomic characterization uncovers novel biology.</title>
        <authorList>
            <person name="Wiegand S."/>
            <person name="Jogler M."/>
            <person name="Boedeker C."/>
            <person name="Pinto D."/>
            <person name="Vollmers J."/>
            <person name="Rivas-Marin E."/>
            <person name="Kohn T."/>
            <person name="Peeters S.H."/>
            <person name="Heuer A."/>
            <person name="Rast P."/>
            <person name="Oberbeckmann S."/>
            <person name="Bunk B."/>
            <person name="Jeske O."/>
            <person name="Meyerdierks A."/>
            <person name="Storesund J.E."/>
            <person name="Kallscheuer N."/>
            <person name="Luecker S."/>
            <person name="Lage O.M."/>
            <person name="Pohl T."/>
            <person name="Merkel B.J."/>
            <person name="Hornburger P."/>
            <person name="Mueller R.-W."/>
            <person name="Bruemmer F."/>
            <person name="Labrenz M."/>
            <person name="Spormann A.M."/>
            <person name="Op den Camp H."/>
            <person name="Overmann J."/>
            <person name="Amann R."/>
            <person name="Jetten M.S.M."/>
            <person name="Mascher T."/>
            <person name="Medema M.H."/>
            <person name="Devos D.P."/>
            <person name="Kaster A.-K."/>
            <person name="Ovreas L."/>
            <person name="Rohde M."/>
            <person name="Galperin M.Y."/>
            <person name="Jogler C."/>
        </authorList>
    </citation>
    <scope>NUCLEOTIDE SEQUENCE [LARGE SCALE GENOMIC DNA]</scope>
    <source>
        <strain evidence="2 3">Mal48</strain>
    </source>
</reference>
<evidence type="ECO:0000313" key="2">
    <source>
        <dbReference type="EMBL" id="QDT31484.1"/>
    </source>
</evidence>
<feature type="region of interest" description="Disordered" evidence="1">
    <location>
        <begin position="23"/>
        <end position="42"/>
    </location>
</feature>
<keyword evidence="3" id="KW-1185">Reference proteome</keyword>
<proteinExistence type="predicted"/>
<sequence length="42" mass="4725">MRVYTEFDTPILALRSSLSVSPVAGEEDVPLQMDRTLPTMEE</sequence>
<accession>A0A517QIN5</accession>
<evidence type="ECO:0000313" key="3">
    <source>
        <dbReference type="Proteomes" id="UP000315724"/>
    </source>
</evidence>
<gene>
    <name evidence="2" type="ORF">Mal48_07180</name>
</gene>